<feature type="region of interest" description="Disordered" evidence="1">
    <location>
        <begin position="1"/>
        <end position="69"/>
    </location>
</feature>
<dbReference type="AlphaFoldDB" id="A0A139HTL8"/>
<evidence type="ECO:0000313" key="3">
    <source>
        <dbReference type="Proteomes" id="UP000070133"/>
    </source>
</evidence>
<dbReference type="OrthoDB" id="3388at2759"/>
<gene>
    <name evidence="2" type="ORF">AC578_1021</name>
</gene>
<evidence type="ECO:0000313" key="2">
    <source>
        <dbReference type="EMBL" id="KXT05769.1"/>
    </source>
</evidence>
<comment type="caution">
    <text evidence="2">The sequence shown here is derived from an EMBL/GenBank/DDBJ whole genome shotgun (WGS) entry which is preliminary data.</text>
</comment>
<feature type="compositionally biased region" description="Polar residues" evidence="1">
    <location>
        <begin position="49"/>
        <end position="61"/>
    </location>
</feature>
<dbReference type="Proteomes" id="UP000070133">
    <property type="component" value="Unassembled WGS sequence"/>
</dbReference>
<name>A0A139HTL8_9PEZI</name>
<feature type="compositionally biased region" description="Polar residues" evidence="1">
    <location>
        <begin position="17"/>
        <end position="31"/>
    </location>
</feature>
<organism evidence="2 3">
    <name type="scientific">Pseudocercospora eumusae</name>
    <dbReference type="NCBI Taxonomy" id="321146"/>
    <lineage>
        <taxon>Eukaryota</taxon>
        <taxon>Fungi</taxon>
        <taxon>Dikarya</taxon>
        <taxon>Ascomycota</taxon>
        <taxon>Pezizomycotina</taxon>
        <taxon>Dothideomycetes</taxon>
        <taxon>Dothideomycetidae</taxon>
        <taxon>Mycosphaerellales</taxon>
        <taxon>Mycosphaerellaceae</taxon>
        <taxon>Pseudocercospora</taxon>
    </lineage>
</organism>
<accession>A0A139HTL8</accession>
<sequence length="130" mass="14769">MRTRRQKTVNPEAAVESPTTQVGSLQTNQVGSPALTKSDPQHDSEHRQTSPTDESAPAQHNITEHPPPILRQDFVNDLFTRSIDMNSTLFAQQINEGNFPLAMALDMLFGHMYGEHWALRRRLVLRMFES</sequence>
<protein>
    <submittedName>
        <fullName evidence="2">Uncharacterized protein</fullName>
    </submittedName>
</protein>
<dbReference type="EMBL" id="LFZN01000010">
    <property type="protein sequence ID" value="KXT05769.1"/>
    <property type="molecule type" value="Genomic_DNA"/>
</dbReference>
<feature type="compositionally biased region" description="Basic and acidic residues" evidence="1">
    <location>
        <begin position="39"/>
        <end position="48"/>
    </location>
</feature>
<keyword evidence="3" id="KW-1185">Reference proteome</keyword>
<proteinExistence type="predicted"/>
<reference evidence="2 3" key="1">
    <citation type="submission" date="2015-07" db="EMBL/GenBank/DDBJ databases">
        <title>Comparative genomics of the Sigatoka disease complex on banana suggests a link between parallel evolutionary changes in Pseudocercospora fijiensis and Pseudocercospora eumusae and increased virulence on the banana host.</title>
        <authorList>
            <person name="Chang T.-C."/>
            <person name="Salvucci A."/>
            <person name="Crous P.W."/>
            <person name="Stergiopoulos I."/>
        </authorList>
    </citation>
    <scope>NUCLEOTIDE SEQUENCE [LARGE SCALE GENOMIC DNA]</scope>
    <source>
        <strain evidence="2 3">CBS 114824</strain>
    </source>
</reference>
<evidence type="ECO:0000256" key="1">
    <source>
        <dbReference type="SAM" id="MobiDB-lite"/>
    </source>
</evidence>